<evidence type="ECO:0008006" key="8">
    <source>
        <dbReference type="Google" id="ProtNLM"/>
    </source>
</evidence>
<dbReference type="InterPro" id="IPR022385">
    <property type="entry name" value="Rhs_assc_core"/>
</dbReference>
<dbReference type="RefSeq" id="WP_126609052.1">
    <property type="nucleotide sequence ID" value="NZ_AP025145.1"/>
</dbReference>
<evidence type="ECO:0000256" key="2">
    <source>
        <dbReference type="ARBA" id="ARBA00022525"/>
    </source>
</evidence>
<reference evidence="7" key="1">
    <citation type="journal article" date="2019" name="Int. J. Syst. Evol. Microbiol.">
        <title>The Global Catalogue of Microorganisms (GCM) 10K type strain sequencing project: providing services to taxonomists for standard genome sequencing and annotation.</title>
        <authorList>
            <consortium name="The Broad Institute Genomics Platform"/>
            <consortium name="The Broad Institute Genome Sequencing Center for Infectious Disease"/>
            <person name="Wu L."/>
            <person name="Ma J."/>
        </authorList>
    </citation>
    <scope>NUCLEOTIDE SEQUENCE [LARGE SCALE GENOMIC DNA]</scope>
    <source>
        <strain evidence="7">NBRC 15640</strain>
    </source>
</reference>
<feature type="region of interest" description="Disordered" evidence="5">
    <location>
        <begin position="2078"/>
        <end position="2099"/>
    </location>
</feature>
<dbReference type="Pfam" id="PF13517">
    <property type="entry name" value="FG-GAP_3"/>
    <property type="match status" value="1"/>
</dbReference>
<protein>
    <recommendedName>
        <fullName evidence="8">Insecticide toxin TcdB middle/N-terminal domain-containing protein</fullName>
    </recommendedName>
</protein>
<gene>
    <name evidence="6" type="ORF">GCM10007932_56780</name>
</gene>
<dbReference type="InterPro" id="IPR031325">
    <property type="entry name" value="RHS_repeat"/>
</dbReference>
<dbReference type="Pfam" id="PF03534">
    <property type="entry name" value="SpvB"/>
    <property type="match status" value="1"/>
</dbReference>
<evidence type="ECO:0000313" key="6">
    <source>
        <dbReference type="EMBL" id="GLQ76315.1"/>
    </source>
</evidence>
<evidence type="ECO:0000256" key="5">
    <source>
        <dbReference type="SAM" id="MobiDB-lite"/>
    </source>
</evidence>
<keyword evidence="7" id="KW-1185">Reference proteome</keyword>
<comment type="caution">
    <text evidence="6">The sequence shown here is derived from an EMBL/GenBank/DDBJ whole genome shotgun (WGS) entry which is preliminary data.</text>
</comment>
<dbReference type="PANTHER" id="PTHR32305:SF15">
    <property type="entry name" value="PROTEIN RHSA-RELATED"/>
    <property type="match status" value="1"/>
</dbReference>
<evidence type="ECO:0000256" key="3">
    <source>
        <dbReference type="ARBA" id="ARBA00022729"/>
    </source>
</evidence>
<dbReference type="SUPFAM" id="SSF69318">
    <property type="entry name" value="Integrin alpha N-terminal domain"/>
    <property type="match status" value="1"/>
</dbReference>
<evidence type="ECO:0000313" key="7">
    <source>
        <dbReference type="Proteomes" id="UP001156690"/>
    </source>
</evidence>
<organism evidence="6 7">
    <name type="scientific">Vibrio penaeicida</name>
    <dbReference type="NCBI Taxonomy" id="104609"/>
    <lineage>
        <taxon>Bacteria</taxon>
        <taxon>Pseudomonadati</taxon>
        <taxon>Pseudomonadota</taxon>
        <taxon>Gammaproteobacteria</taxon>
        <taxon>Vibrionales</taxon>
        <taxon>Vibrionaceae</taxon>
        <taxon>Vibrio</taxon>
    </lineage>
</organism>
<dbReference type="Proteomes" id="UP001156690">
    <property type="component" value="Unassembled WGS sequence"/>
</dbReference>
<dbReference type="InterPro" id="IPR013517">
    <property type="entry name" value="FG-GAP"/>
</dbReference>
<dbReference type="InterPro" id="IPR050708">
    <property type="entry name" value="T6SS_VgrG/RHS"/>
</dbReference>
<dbReference type="InterPro" id="IPR006530">
    <property type="entry name" value="YD"/>
</dbReference>
<evidence type="ECO:0000256" key="4">
    <source>
        <dbReference type="ARBA" id="ARBA00023026"/>
    </source>
</evidence>
<dbReference type="Pfam" id="PF05593">
    <property type="entry name" value="RHS_repeat"/>
    <property type="match status" value="2"/>
</dbReference>
<dbReference type="NCBIfam" id="TIGR01643">
    <property type="entry name" value="YD_repeat_2x"/>
    <property type="match status" value="2"/>
</dbReference>
<feature type="compositionally biased region" description="Basic and acidic residues" evidence="5">
    <location>
        <begin position="2084"/>
        <end position="2099"/>
    </location>
</feature>
<dbReference type="GO" id="GO:0005576">
    <property type="term" value="C:extracellular region"/>
    <property type="evidence" value="ECO:0007669"/>
    <property type="project" value="UniProtKB-SubCell"/>
</dbReference>
<keyword evidence="3" id="KW-0732">Signal</keyword>
<dbReference type="PANTHER" id="PTHR32305">
    <property type="match status" value="1"/>
</dbReference>
<accession>A0AAV5P0H3</accession>
<feature type="region of interest" description="Disordered" evidence="5">
    <location>
        <begin position="2240"/>
        <end position="2260"/>
    </location>
</feature>
<name>A0AAV5P0H3_9VIBR</name>
<dbReference type="GO" id="GO:0005737">
    <property type="term" value="C:cytoplasm"/>
    <property type="evidence" value="ECO:0007669"/>
    <property type="project" value="InterPro"/>
</dbReference>
<keyword evidence="2" id="KW-0964">Secreted</keyword>
<dbReference type="EMBL" id="BSNX01000075">
    <property type="protein sequence ID" value="GLQ76315.1"/>
    <property type="molecule type" value="Genomic_DNA"/>
</dbReference>
<evidence type="ECO:0000256" key="1">
    <source>
        <dbReference type="ARBA" id="ARBA00004613"/>
    </source>
</evidence>
<sequence length="2319" mass="259976">MNAKTSILSSFDQLIGKRLLSLPLALTLLTVFTTLSSVAQTAVPVIRGDFNVSGGQATYSLPIDVVPGRNGHQPSLAISYASDSPNGYLGMGWNISGLSAITRCGKNLHKDGRWGGVRLNNDDRYCLDGQRLVAIEGQDGGDSTEYRLENNGYSKIVSFKSNYNGHGPSHFKVWKKDGSVYEYGMENTAQVNLPGQTHIYKWALNKITDHTKNNHITFKYDENTAAGIHKIDVISYEGGSIKFDYVGRTDSTSQYLMGSKLTISQRLSKIVVNDQSEQAVRNYILAYSESGATNRSLLSSIQMCTGKGTECSSPVSFEWNSHGNTAVTRSNTSFIFPKFVDTDRDGYLDKYGIKRGWDQIGTEYCEFNKPDFVGWTVVDPYGNETTKSTGNYQLISDNGTFKIEAELGEISGSGSICGGGNNLKKKEFTATAKKRGPCVRGTYVKDINGNTGTYCRGKFSVDRNGNGIQTVGNGSFVDRTVNPYVLDFDGDGKDDYISFDTSNRKKLYLFTSGANYLKREKTLRNYIDHFRFADINNDGYLDFISLNYNSFDIYLYTGTGLEHSYSRRFNRHGEIDPYFLDWNADGYPDLYFRGNIYRNNRGVIDLTENGKIKRGISDFHSAVDINSDGKIDILTGAKEAEKTIQISTPYALDKVKTITEDGLVYTVNYKSASDHSVHIQSPYSHYPVLNSTPTRYLVSGVTKKPKGYNSTTYEYRYEGAKSHKRGLGFLGFDKVTVTESGDVITKTTSEFMAGREDAANFDLRQSGKPSKVLIQKKKGASGTFHTAKETTYSYSAKSKNGINGVKYHEVYASSVVVNHHDSDGTQLKTTTTTTKKDENGFGNVTERTTVVEGQVTNSGSFTTKDVFDYVSNSTTISDSDFWQIGAIKKSTQSITDNTSGDTKTTVSNFEYTTTGLLKRQTITPTAYHAGGVSGRKLVTDYGYDVYGNVTSQSVSGSDLASRTTLTTYDGSGLYIDYATNAKGHRTEYTFDGAGRLKDETAPNGRKVSYQYDKFGRVIKETHGNPNNFVTYNYLGAAGCGFTDTETLRCVKTTSNQGGESWVQLDFAGREVRSGVKSFDGRISYTDTQWDRDGRKTSVSRPYFQYDTVFHVQFEYDSLNREIRKEEPSATGGVTLWKTEYSGFSTTLTDVRGFEHKTTTNVLGHIVKKEEAIGKADYSYQTYAYFPDGKLKTSIDSKGNSTKIEYDNLGYRSKLDDPDLGVWAYKYNAAGELLQKKDANGVITTYSYDALGRKVRQKDGSSAASTWVYDGRGTASLGALTSISGHGSNSEFYYHTNGLLAEKATFVDGDKFSTLYTYDVFERLSREVRPNGQYDPVNDAPVHLHDAFDADKYVEPEYMYDDEGHIIGLAPRDYTVTLSPKRLAIDYVYNRNGYLEKIQSPYTYADVAFASPSYREEIQELISEALKLSRKYSNLANRYYQQSGFFGNKHHEYMALQSYRSEWDTNSAKLLLSDNQKWCDEYGNCYLRPVNKKWVILHGEVIIPIEVKEYGDFYELQAQLTGDNQGQHYYANSFVKTNLTEDSITQLELSLKGDYNDLRGDLFGGGQDPYHENGLRIDVELKENLDFTAQELSLAAEISQARYFHYHEMAIRLLQLVEKVTELGDIYQNVQTDSTRYLSHLETLKTNSELAEASKSGAYQIYWQRRETDAYGHTLSETLGNGLVNTYYHSASTGKPMIMTTHKQGEVFSHQYKDLTGKKHGFVGLIDATRWLEYKYDDHNNVTQRYDQSLGIRDYYTYDGLDRVKTNNIVFDNGSNHANVTKNSAFSYDSIGNILSKTGVSGTYEYSNIGAGPHAVTKANGLKYQYDAVGNMVSAKRSNNSTERTLSWTAFNKPSEITRNGKTVSFSYDANHNRYKKVSGSQTTIYIDKTYERVTDVGTDKVQHQHFVYAEGKLIALNTQTENTNGAIVDKQVRFLHYDALNSVDMVTDLYGYVVDRRSYDAFGKQRDVVWQLAQREDKHRYVNQLVLTNRGYTGHEEIEEVGLIHMNGRVYDQTLGRFVSADPIIQAPYVTNSFNRYAYVMNNPLKYTDPTGHYWEDESGHGATGECLVDGTSYDGIDGGSSRWDTESHNKRNRDREPSTYHKLEPAMTPIQKRMAAEYQASIDYLVNPTLRQSHHQWRIAKPITEISVVFVVEKGKFVPSKYDKVIDQFLDSGSTKVIDDKVYEFVISPKKDIVPDIEDITKSGDQIPWGSWSDYKKVNVDGQDYAQVGNRLYSEHAVNRMQPSRRRHSSSGKTGGLPEIYQAGTHGDFGRGVAPKFVEDVISSAKPLAQQNGNFSYTSGSLQVITNPQGAVVTVITK</sequence>
<comment type="subcellular location">
    <subcellularLocation>
        <location evidence="1">Secreted</location>
    </subcellularLocation>
</comment>
<dbReference type="InterPro" id="IPR028994">
    <property type="entry name" value="Integrin_alpha_N"/>
</dbReference>
<dbReference type="NCBIfam" id="TIGR03696">
    <property type="entry name" value="Rhs_assc_core"/>
    <property type="match status" value="1"/>
</dbReference>
<keyword evidence="4" id="KW-0843">Virulence</keyword>
<dbReference type="Gene3D" id="2.180.10.10">
    <property type="entry name" value="RHS repeat-associated core"/>
    <property type="match status" value="2"/>
</dbReference>
<proteinExistence type="predicted"/>
<dbReference type="InterPro" id="IPR003284">
    <property type="entry name" value="Sal_SpvB"/>
</dbReference>